<keyword evidence="2" id="KW-0479">Metal-binding</keyword>
<dbReference type="EMBL" id="BPQB01000007">
    <property type="protein sequence ID" value="GJE87788.1"/>
    <property type="molecule type" value="Genomic_DNA"/>
</dbReference>
<comment type="subcellular location">
    <subcellularLocation>
        <location evidence="1 10">Nucleus</location>
    </subcellularLocation>
</comment>
<keyword evidence="9" id="KW-0539">Nucleus</keyword>
<evidence type="ECO:0000256" key="8">
    <source>
        <dbReference type="ARBA" id="ARBA00023163"/>
    </source>
</evidence>
<dbReference type="GO" id="GO:0070461">
    <property type="term" value="C:SAGA-type complex"/>
    <property type="evidence" value="ECO:0007669"/>
    <property type="project" value="UniProtKB-ARBA"/>
</dbReference>
<name>A0A9P3G3V8_9APHY</name>
<evidence type="ECO:0000256" key="3">
    <source>
        <dbReference type="ARBA" id="ARBA00022771"/>
    </source>
</evidence>
<evidence type="ECO:0000256" key="10">
    <source>
        <dbReference type="RuleBase" id="RU261113"/>
    </source>
</evidence>
<dbReference type="GO" id="GO:0008270">
    <property type="term" value="F:zinc ion binding"/>
    <property type="evidence" value="ECO:0007669"/>
    <property type="project" value="UniProtKB-KW"/>
</dbReference>
<evidence type="ECO:0000256" key="1">
    <source>
        <dbReference type="ARBA" id="ARBA00004123"/>
    </source>
</evidence>
<gene>
    <name evidence="12" type="ORF">PsYK624_038710</name>
</gene>
<reference evidence="12 13" key="1">
    <citation type="submission" date="2021-08" db="EMBL/GenBank/DDBJ databases">
        <title>Draft Genome Sequence of Phanerochaete sordida strain YK-624.</title>
        <authorList>
            <person name="Mori T."/>
            <person name="Dohra H."/>
            <person name="Suzuki T."/>
            <person name="Kawagishi H."/>
            <person name="Hirai H."/>
        </authorList>
    </citation>
    <scope>NUCLEOTIDE SEQUENCE [LARGE SCALE GENOMIC DNA]</scope>
    <source>
        <strain evidence="12 13">YK-624</strain>
    </source>
</reference>
<evidence type="ECO:0000256" key="11">
    <source>
        <dbReference type="SAM" id="MobiDB-lite"/>
    </source>
</evidence>
<feature type="compositionally biased region" description="Low complexity" evidence="11">
    <location>
        <begin position="215"/>
        <end position="264"/>
    </location>
</feature>
<feature type="compositionally biased region" description="Polar residues" evidence="11">
    <location>
        <begin position="321"/>
        <end position="330"/>
    </location>
</feature>
<evidence type="ECO:0000256" key="5">
    <source>
        <dbReference type="ARBA" id="ARBA00022853"/>
    </source>
</evidence>
<evidence type="ECO:0000256" key="9">
    <source>
        <dbReference type="ARBA" id="ARBA00023242"/>
    </source>
</evidence>
<dbReference type="Proteomes" id="UP000703269">
    <property type="component" value="Unassembled WGS sequence"/>
</dbReference>
<evidence type="ECO:0000256" key="7">
    <source>
        <dbReference type="ARBA" id="ARBA00023159"/>
    </source>
</evidence>
<keyword evidence="3" id="KW-0863">Zinc-finger</keyword>
<dbReference type="Pfam" id="PF08209">
    <property type="entry name" value="Sgf11"/>
    <property type="match status" value="1"/>
</dbReference>
<keyword evidence="5" id="KW-0156">Chromatin regulator</keyword>
<feature type="region of interest" description="Disordered" evidence="11">
    <location>
        <begin position="114"/>
        <end position="330"/>
    </location>
</feature>
<comment type="similarity">
    <text evidence="10">Belongs to the SGF11 family.</text>
</comment>
<feature type="region of interest" description="Disordered" evidence="11">
    <location>
        <begin position="56"/>
        <end position="86"/>
    </location>
</feature>
<sequence length="330" mass="34900">MAPKKERDEALNEFSNRMFSSMLEELLMDVVLQSHQEIARSKSVCEICHTRCNAVHVPGPSNGSTSGTAQPSPDGTRALDGSSANGTDTPTGNIYFECSVCKRQIASNRYAPHLSSCMGLGNSRRGATRNASSKARSSDAGSPYINSEGGYVSDESKSPSKNKAKSKAKLAEDAEFSLNHNKKRNGSPSVSPVKKTKKPKTVASAVSRVKSDTDLSGSPSLLPVSHSSSQSKIPSKLRESSVMSIDRRSSSSGSRYSSPARSVSTFAIQSPVLAGAPPPGKAKSKSVASKSAANRYSPPRPPPPVIRLESDYLVDVEGEETGSSTDTDSD</sequence>
<dbReference type="GO" id="GO:0006325">
    <property type="term" value="P:chromatin organization"/>
    <property type="evidence" value="ECO:0007669"/>
    <property type="project" value="UniProtKB-KW"/>
</dbReference>
<keyword evidence="4" id="KW-0862">Zinc</keyword>
<keyword evidence="8" id="KW-0804">Transcription</keyword>
<dbReference type="GO" id="GO:0005634">
    <property type="term" value="C:nucleus"/>
    <property type="evidence" value="ECO:0007669"/>
    <property type="project" value="UniProtKB-SubCell"/>
</dbReference>
<dbReference type="OrthoDB" id="21557at2759"/>
<dbReference type="InterPro" id="IPR013246">
    <property type="entry name" value="SAGA_su_Sgf11"/>
</dbReference>
<proteinExistence type="inferred from homology"/>
<keyword evidence="6" id="KW-0805">Transcription regulation</keyword>
<accession>A0A9P3G3V8</accession>
<protein>
    <recommendedName>
        <fullName evidence="10">SAGA-associated factor 11</fullName>
    </recommendedName>
</protein>
<keyword evidence="7 10" id="KW-0010">Activator</keyword>
<comment type="caution">
    <text evidence="12">The sequence shown here is derived from an EMBL/GenBank/DDBJ whole genome shotgun (WGS) entry which is preliminary data.</text>
</comment>
<organism evidence="12 13">
    <name type="scientific">Phanerochaete sordida</name>
    <dbReference type="NCBI Taxonomy" id="48140"/>
    <lineage>
        <taxon>Eukaryota</taxon>
        <taxon>Fungi</taxon>
        <taxon>Dikarya</taxon>
        <taxon>Basidiomycota</taxon>
        <taxon>Agaricomycotina</taxon>
        <taxon>Agaricomycetes</taxon>
        <taxon>Polyporales</taxon>
        <taxon>Phanerochaetaceae</taxon>
        <taxon>Phanerochaete</taxon>
    </lineage>
</organism>
<evidence type="ECO:0000256" key="4">
    <source>
        <dbReference type="ARBA" id="ARBA00022833"/>
    </source>
</evidence>
<feature type="compositionally biased region" description="Polar residues" evidence="11">
    <location>
        <begin position="61"/>
        <end position="73"/>
    </location>
</feature>
<dbReference type="Gene3D" id="3.30.160.60">
    <property type="entry name" value="Classic Zinc Finger"/>
    <property type="match status" value="1"/>
</dbReference>
<evidence type="ECO:0000256" key="6">
    <source>
        <dbReference type="ARBA" id="ARBA00023015"/>
    </source>
</evidence>
<evidence type="ECO:0000256" key="2">
    <source>
        <dbReference type="ARBA" id="ARBA00022723"/>
    </source>
</evidence>
<evidence type="ECO:0000313" key="12">
    <source>
        <dbReference type="EMBL" id="GJE87788.1"/>
    </source>
</evidence>
<dbReference type="AlphaFoldDB" id="A0A9P3G3V8"/>
<evidence type="ECO:0000313" key="13">
    <source>
        <dbReference type="Proteomes" id="UP000703269"/>
    </source>
</evidence>
<keyword evidence="13" id="KW-1185">Reference proteome</keyword>